<reference evidence="2 3" key="1">
    <citation type="journal article" date="2007" name="PLoS Genet.">
        <title>Patterns and implications of gene gain and loss in the evolution of Prochlorococcus.</title>
        <authorList>
            <person name="Kettler G.C."/>
            <person name="Martiny A.C."/>
            <person name="Huang K."/>
            <person name="Zucker J."/>
            <person name="Coleman M.L."/>
            <person name="Rodrigue S."/>
            <person name="Chen F."/>
            <person name="Lapidus A."/>
            <person name="Ferriera S."/>
            <person name="Johnson J."/>
            <person name="Steglich C."/>
            <person name="Church G.M."/>
            <person name="Richardson P."/>
            <person name="Chisholm S.W."/>
        </authorList>
    </citation>
    <scope>NUCLEOTIDE SEQUENCE [LARGE SCALE GENOMIC DNA]</scope>
    <source>
        <strain evidence="2 3">MIT 9303</strain>
    </source>
</reference>
<dbReference type="Proteomes" id="UP000002274">
    <property type="component" value="Chromosome"/>
</dbReference>
<dbReference type="GO" id="GO:0006189">
    <property type="term" value="P:'de novo' IMP biosynthetic process"/>
    <property type="evidence" value="ECO:0007669"/>
    <property type="project" value="InterPro"/>
</dbReference>
<dbReference type="AlphaFoldDB" id="A2CB26"/>
<name>A2CB26_PROM3</name>
<dbReference type="GO" id="GO:0004638">
    <property type="term" value="F:phosphoribosylaminoimidazole carboxylase activity"/>
    <property type="evidence" value="ECO:0007669"/>
    <property type="project" value="UniProtKB-EC"/>
</dbReference>
<dbReference type="InterPro" id="IPR039476">
    <property type="entry name" value="P2CMN_synthase_LarB"/>
</dbReference>
<organism evidence="2 3">
    <name type="scientific">Prochlorococcus marinus (strain MIT 9303)</name>
    <dbReference type="NCBI Taxonomy" id="59922"/>
    <lineage>
        <taxon>Bacteria</taxon>
        <taxon>Bacillati</taxon>
        <taxon>Cyanobacteriota</taxon>
        <taxon>Cyanophyceae</taxon>
        <taxon>Synechococcales</taxon>
        <taxon>Prochlorococcaceae</taxon>
        <taxon>Prochlorococcus</taxon>
    </lineage>
</organism>
<dbReference type="PANTHER" id="PTHR43064">
    <property type="entry name" value="PHOSPHORIBOSYLAMINOIMIDAZOLE CARBOXYLASE-RELATED"/>
    <property type="match status" value="1"/>
</dbReference>
<dbReference type="RefSeq" id="WP_011826568.1">
    <property type="nucleotide sequence ID" value="NC_008820.1"/>
</dbReference>
<dbReference type="STRING" id="59922.P9303_19441"/>
<dbReference type="NCBIfam" id="NF033503">
    <property type="entry name" value="LarB"/>
    <property type="match status" value="1"/>
</dbReference>
<dbReference type="Pfam" id="PF00731">
    <property type="entry name" value="AIRC"/>
    <property type="match status" value="1"/>
</dbReference>
<dbReference type="HOGENOM" id="CLU_065705_0_0_3"/>
<dbReference type="PANTHER" id="PTHR43064:SF1">
    <property type="entry name" value="SLL1489 PROTEIN"/>
    <property type="match status" value="1"/>
</dbReference>
<evidence type="ECO:0000313" key="2">
    <source>
        <dbReference type="EMBL" id="ABM78686.1"/>
    </source>
</evidence>
<proteinExistence type="predicted"/>
<dbReference type="GO" id="GO:0016787">
    <property type="term" value="F:hydrolase activity"/>
    <property type="evidence" value="ECO:0007669"/>
    <property type="project" value="InterPro"/>
</dbReference>
<dbReference type="EMBL" id="CP000554">
    <property type="protein sequence ID" value="ABM78686.1"/>
    <property type="molecule type" value="Genomic_DNA"/>
</dbReference>
<dbReference type="EC" id="4.1.1.21" evidence="2"/>
<feature type="domain" description="PurE" evidence="1">
    <location>
        <begin position="88"/>
        <end position="220"/>
    </location>
</feature>
<evidence type="ECO:0000313" key="3">
    <source>
        <dbReference type="Proteomes" id="UP000002274"/>
    </source>
</evidence>
<dbReference type="SMART" id="SM01001">
    <property type="entry name" value="AIRC"/>
    <property type="match status" value="1"/>
</dbReference>
<keyword evidence="2" id="KW-0456">Lyase</keyword>
<accession>A2CB26</accession>
<dbReference type="KEGG" id="pmf:P9303_19441"/>
<sequence length="227" mass="23409">MTEPQVRLDLQRRQRLGMVEAIFGEHKTSEQIAACLSRLEAAGELALVTRVDQAKAAAVADLLSNVQFHAQARCLTLGDPAILLPALGEVVVLSGGTSDLPIAAEAALALRWHGIQSELLLDVGVAGLQRLLDQLARLQRAKVLIACAGMEGSLPTVLTGLVPQPVIGVPVSVGYGVSAGGRTALEGMLASCAPGLVVVNIDNGYGAAMAALRILKAAITGEAAVNQ</sequence>
<dbReference type="SUPFAM" id="SSF52255">
    <property type="entry name" value="N5-CAIR mutase (phosphoribosylaminoimidazole carboxylase, PurE)"/>
    <property type="match status" value="1"/>
</dbReference>
<gene>
    <name evidence="2" type="ordered locus">P9303_19441</name>
</gene>
<dbReference type="InterPro" id="IPR000031">
    <property type="entry name" value="PurE_dom"/>
</dbReference>
<dbReference type="BioCyc" id="PMAR59922:G1G80-1687-MONOMER"/>
<dbReference type="Gene3D" id="3.40.50.1970">
    <property type="match status" value="1"/>
</dbReference>
<protein>
    <submittedName>
        <fullName evidence="2">Putative circadian phase modifier CpmA-like protein</fullName>
        <ecNumber evidence="2">4.1.1.21</ecNumber>
    </submittedName>
</protein>
<evidence type="ECO:0000259" key="1">
    <source>
        <dbReference type="SMART" id="SM01001"/>
    </source>
</evidence>